<dbReference type="InterPro" id="IPR021124">
    <property type="entry name" value="CRISPR-assoc_prot_Cas5"/>
</dbReference>
<reference evidence="3 4" key="1">
    <citation type="submission" date="2018-09" db="EMBL/GenBank/DDBJ databases">
        <title>Characterization of the phylogenetic diversity of five novel species belonging to the genus Bifidobacterium.</title>
        <authorList>
            <person name="Lugli G.A."/>
            <person name="Duranti S."/>
            <person name="Milani C."/>
        </authorList>
    </citation>
    <scope>NUCLEOTIDE SEQUENCE [LARGE SCALE GENOMIC DNA]</scope>
    <source>
        <strain evidence="3 4">2033B</strain>
    </source>
</reference>
<dbReference type="GO" id="GO:0051607">
    <property type="term" value="P:defense response to virus"/>
    <property type="evidence" value="ECO:0007669"/>
    <property type="project" value="UniProtKB-KW"/>
</dbReference>
<dbReference type="NCBIfam" id="TIGR01868">
    <property type="entry name" value="casD_Cas5e"/>
    <property type="match status" value="1"/>
</dbReference>
<dbReference type="GO" id="GO:0043571">
    <property type="term" value="P:maintenance of CRISPR repeat elements"/>
    <property type="evidence" value="ECO:0007669"/>
    <property type="project" value="InterPro"/>
</dbReference>
<dbReference type="Gene3D" id="3.30.70.2660">
    <property type="match status" value="1"/>
</dbReference>
<evidence type="ECO:0000313" key="4">
    <source>
        <dbReference type="Proteomes" id="UP000287470"/>
    </source>
</evidence>
<dbReference type="AlphaFoldDB" id="A0A430FW62"/>
<dbReference type="Proteomes" id="UP000287470">
    <property type="component" value="Unassembled WGS sequence"/>
</dbReference>
<sequence>MSVLLLQLAGPLQSWGDSSRFVRRETRTEPTKSGVLGLLASAQGRTREDPIEDLLGLSFGVRVEQRGRIITDMQTEKSLTRKRGSRNYDRVMPLTYRYYLADAKFLVALGADRTVLETLDEALRHPRWPLYLGRRACPPSFPLTLGVHDEYEDVRDALEHEPWQASAWYRRRYPAQSLEIVCDADRDESSGTQADNPITFSQQGRRYAGRSVLRYRIDNPDTVGRGRSGSDVGRADDAAPPSFDVTGADDPMNFA</sequence>
<evidence type="ECO:0000256" key="1">
    <source>
        <dbReference type="ARBA" id="ARBA00023118"/>
    </source>
</evidence>
<evidence type="ECO:0000313" key="3">
    <source>
        <dbReference type="EMBL" id="RSX58172.1"/>
    </source>
</evidence>
<dbReference type="InterPro" id="IPR013422">
    <property type="entry name" value="CRISPR-assoc_prot_Cas5_N"/>
</dbReference>
<protein>
    <submittedName>
        <fullName evidence="3">Type I-E CRISPR-associated protein Cas5/CasD</fullName>
    </submittedName>
</protein>
<feature type="compositionally biased region" description="Low complexity" evidence="2">
    <location>
        <begin position="223"/>
        <end position="232"/>
    </location>
</feature>
<dbReference type="NCBIfam" id="TIGR02593">
    <property type="entry name" value="CRISPR_cas5"/>
    <property type="match status" value="1"/>
</dbReference>
<keyword evidence="4" id="KW-1185">Reference proteome</keyword>
<dbReference type="EMBL" id="QXGK01000003">
    <property type="protein sequence ID" value="RSX58172.1"/>
    <property type="molecule type" value="Genomic_DNA"/>
</dbReference>
<dbReference type="Pfam" id="PF09704">
    <property type="entry name" value="Cas_Cas5d"/>
    <property type="match status" value="1"/>
</dbReference>
<organism evidence="3 4">
    <name type="scientific">Bifidobacterium samirii</name>
    <dbReference type="NCBI Taxonomy" id="2306974"/>
    <lineage>
        <taxon>Bacteria</taxon>
        <taxon>Bacillati</taxon>
        <taxon>Actinomycetota</taxon>
        <taxon>Actinomycetes</taxon>
        <taxon>Bifidobacteriales</taxon>
        <taxon>Bifidobacteriaceae</taxon>
        <taxon>Bifidobacterium</taxon>
    </lineage>
</organism>
<dbReference type="InterPro" id="IPR010147">
    <property type="entry name" value="CRISPR-assoc_prot_CasD"/>
</dbReference>
<keyword evidence="1" id="KW-0051">Antiviral defense</keyword>
<dbReference type="RefSeq" id="WP_125967804.1">
    <property type="nucleotide sequence ID" value="NZ_QXGK01000003.1"/>
</dbReference>
<dbReference type="CDD" id="cd09756">
    <property type="entry name" value="Cas5_I-E"/>
    <property type="match status" value="1"/>
</dbReference>
<name>A0A430FW62_9BIFI</name>
<dbReference type="OrthoDB" id="3189549at2"/>
<accession>A0A430FW62</accession>
<proteinExistence type="predicted"/>
<feature type="region of interest" description="Disordered" evidence="2">
    <location>
        <begin position="218"/>
        <end position="255"/>
    </location>
</feature>
<dbReference type="GO" id="GO:0003723">
    <property type="term" value="F:RNA binding"/>
    <property type="evidence" value="ECO:0007669"/>
    <property type="project" value="InterPro"/>
</dbReference>
<gene>
    <name evidence="3" type="ORF">D2E24_0532</name>
</gene>
<comment type="caution">
    <text evidence="3">The sequence shown here is derived from an EMBL/GenBank/DDBJ whole genome shotgun (WGS) entry which is preliminary data.</text>
</comment>
<evidence type="ECO:0000256" key="2">
    <source>
        <dbReference type="SAM" id="MobiDB-lite"/>
    </source>
</evidence>